<name>A0A385Q300_9FIRM</name>
<evidence type="ECO:0000256" key="2">
    <source>
        <dbReference type="SAM" id="MobiDB-lite"/>
    </source>
</evidence>
<protein>
    <recommendedName>
        <fullName evidence="5">N-acetylmuramoyl-L-alanine amidase family protein</fullName>
    </recommendedName>
</protein>
<sequence length="424" mass="45930">MATGSNADRLTDADSQWNPVSSFNGLFTYSFLNGEKYVFGYTTADSIVTFVDTITGSTVTTAQVAPGSTLRSVSSQYRSDIPAAGSKVEDGNTGLTWTYVGLKKTATGVGDVDENDIVNGDMTVYLYYTNDQTLRNQLVDGLNDSITKGDALDLSKYKASDASALQAKLAEAKALLARTAPSMAVSSELSKVLNELNTILKSMGVNTKPTPGGGLDSGGGRGRGRGGRGGSGGGSGTAGKKSTGNNSGIRVGLDGNWELMNPAEAQSNPNASKWRFNLTNGGSVTGWAYLTYTYEGRTKSEWYHFGNDNIMDSGWFLDSNNTWYYLSMNHDGFFGEMVKGWHHDGQDGRWYYLDPNSGAMHTNWSKIGGEYYFLNPTAPAQTWFFDNVAGRWNYGDVNSRPFGSMYQNETTPDGYHVNESGAWR</sequence>
<feature type="region of interest" description="Disordered" evidence="2">
    <location>
        <begin position="203"/>
        <end position="247"/>
    </location>
</feature>
<dbReference type="Pfam" id="PF19127">
    <property type="entry name" value="Choline_bind_3"/>
    <property type="match status" value="1"/>
</dbReference>
<dbReference type="Proteomes" id="UP000265562">
    <property type="component" value="Chromosome"/>
</dbReference>
<keyword evidence="4" id="KW-1185">Reference proteome</keyword>
<dbReference type="SUPFAM" id="SSF69360">
    <property type="entry name" value="Cell wall binding repeat"/>
    <property type="match status" value="1"/>
</dbReference>
<dbReference type="InterPro" id="IPR018337">
    <property type="entry name" value="Cell_wall/Cho-bd_repeat"/>
</dbReference>
<dbReference type="Gene3D" id="2.10.270.10">
    <property type="entry name" value="Cholin Binding"/>
    <property type="match status" value="1"/>
</dbReference>
<proteinExistence type="predicted"/>
<dbReference type="OrthoDB" id="2008319at2"/>
<dbReference type="KEGG" id="lua:D4A81_01010"/>
<evidence type="ECO:0000313" key="3">
    <source>
        <dbReference type="EMBL" id="AYB00772.1"/>
    </source>
</evidence>
<gene>
    <name evidence="3" type="ORF">D4A81_01010</name>
</gene>
<reference evidence="3 4" key="1">
    <citation type="submission" date="2018-09" db="EMBL/GenBank/DDBJ databases">
        <title>Genome sequencing of Lachnoanaerobaculum umeaense DSM 23576.</title>
        <authorList>
            <person name="Kook J.-K."/>
            <person name="Park S.-N."/>
            <person name="Lim Y.K."/>
        </authorList>
    </citation>
    <scope>NUCLEOTIDE SEQUENCE [LARGE SCALE GENOMIC DNA]</scope>
    <source>
        <strain evidence="4">DSM 23576 \ CCUG 58757</strain>
    </source>
</reference>
<feature type="compositionally biased region" description="Gly residues" evidence="2">
    <location>
        <begin position="211"/>
        <end position="237"/>
    </location>
</feature>
<dbReference type="AlphaFoldDB" id="A0A385Q300"/>
<evidence type="ECO:0000256" key="1">
    <source>
        <dbReference type="ARBA" id="ARBA00022737"/>
    </source>
</evidence>
<organism evidence="3 4">
    <name type="scientific">Lachnoanaerobaculum umeaense</name>
    <dbReference type="NCBI Taxonomy" id="617123"/>
    <lineage>
        <taxon>Bacteria</taxon>
        <taxon>Bacillati</taxon>
        <taxon>Bacillota</taxon>
        <taxon>Clostridia</taxon>
        <taxon>Lachnospirales</taxon>
        <taxon>Lachnospiraceae</taxon>
        <taxon>Lachnoanaerobaculum</taxon>
    </lineage>
</organism>
<dbReference type="EMBL" id="CP032364">
    <property type="protein sequence ID" value="AYB00772.1"/>
    <property type="molecule type" value="Genomic_DNA"/>
</dbReference>
<evidence type="ECO:0000313" key="4">
    <source>
        <dbReference type="Proteomes" id="UP000265562"/>
    </source>
</evidence>
<keyword evidence="1" id="KW-0677">Repeat</keyword>
<evidence type="ECO:0008006" key="5">
    <source>
        <dbReference type="Google" id="ProtNLM"/>
    </source>
</evidence>
<accession>A0A385Q300</accession>